<sequence length="271" mass="31500">MTILKYVWFGLLLASIYLIYSENYFQITWHFLPKELKNLIHIFSKTELELLDINKTEKVFTKDELKKYNNIENGLYLSILGQVFDVTKGAKHYEPGASYHIFVGCDASLAFVTGEFDENEITDDVSELSLEKIKALDDWVQFYKTNYIYKGKLSGRYFNEDGSPTIESLKIKQKLIDAKKEIENEEKKKKLFPTCNIEWKANIGTTLWCSKRSGGIERDWIGVPRMYFEMPGSKQHRCACVNLDSKEYKENKGNFKEYNGCSTTSIKCNIK</sequence>
<dbReference type="Gene3D" id="3.10.120.10">
    <property type="entry name" value="Cytochrome b5-like heme/steroid binding domain"/>
    <property type="match status" value="1"/>
</dbReference>
<reference evidence="5" key="1">
    <citation type="submission" date="2025-08" db="UniProtKB">
        <authorList>
            <consortium name="RefSeq"/>
        </authorList>
    </citation>
    <scope>IDENTIFICATION</scope>
    <source>
        <tissue evidence="5">Whole body</tissue>
    </source>
</reference>
<dbReference type="InterPro" id="IPR050577">
    <property type="entry name" value="MAPR/NEUFC/NENF-like"/>
</dbReference>
<name>A0ABM1IX56_POLDO</name>
<evidence type="ECO:0000313" key="4">
    <source>
        <dbReference type="Proteomes" id="UP000694924"/>
    </source>
</evidence>
<organism evidence="4 5">
    <name type="scientific">Polistes dominula</name>
    <name type="common">European paper wasp</name>
    <name type="synonym">Vespa dominula</name>
    <dbReference type="NCBI Taxonomy" id="743375"/>
    <lineage>
        <taxon>Eukaryota</taxon>
        <taxon>Metazoa</taxon>
        <taxon>Ecdysozoa</taxon>
        <taxon>Arthropoda</taxon>
        <taxon>Hexapoda</taxon>
        <taxon>Insecta</taxon>
        <taxon>Pterygota</taxon>
        <taxon>Neoptera</taxon>
        <taxon>Endopterygota</taxon>
        <taxon>Hymenoptera</taxon>
        <taxon>Apocrita</taxon>
        <taxon>Aculeata</taxon>
        <taxon>Vespoidea</taxon>
        <taxon>Vespidae</taxon>
        <taxon>Polistinae</taxon>
        <taxon>Polistini</taxon>
        <taxon>Polistes</taxon>
    </lineage>
</organism>
<dbReference type="RefSeq" id="XP_015184793.1">
    <property type="nucleotide sequence ID" value="XM_015329307.1"/>
</dbReference>
<feature type="domain" description="Cytochrome b5 heme-binding" evidence="3">
    <location>
        <begin position="60"/>
        <end position="154"/>
    </location>
</feature>
<dbReference type="GeneID" id="107070799"/>
<dbReference type="PANTHER" id="PTHR10281">
    <property type="entry name" value="MEMBRANE-ASSOCIATED PROGESTERONE RECEPTOR COMPONENT-RELATED"/>
    <property type="match status" value="1"/>
</dbReference>
<evidence type="ECO:0000256" key="1">
    <source>
        <dbReference type="ARBA" id="ARBA00038357"/>
    </source>
</evidence>
<evidence type="ECO:0000313" key="5">
    <source>
        <dbReference type="RefSeq" id="XP_015184793.1"/>
    </source>
</evidence>
<dbReference type="PANTHER" id="PTHR10281:SF4">
    <property type="entry name" value="NEUFERRICIN"/>
    <property type="match status" value="1"/>
</dbReference>
<accession>A0ABM1IX56</accession>
<keyword evidence="4" id="KW-1185">Reference proteome</keyword>
<keyword evidence="2" id="KW-1133">Transmembrane helix</keyword>
<evidence type="ECO:0000259" key="3">
    <source>
        <dbReference type="SMART" id="SM01117"/>
    </source>
</evidence>
<comment type="similarity">
    <text evidence="1">Belongs to the cytochrome b5 family. MAPR subfamily.</text>
</comment>
<evidence type="ECO:0000256" key="2">
    <source>
        <dbReference type="SAM" id="Phobius"/>
    </source>
</evidence>
<dbReference type="SUPFAM" id="SSF55856">
    <property type="entry name" value="Cytochrome b5-like heme/steroid binding domain"/>
    <property type="match status" value="1"/>
</dbReference>
<dbReference type="InterPro" id="IPR001199">
    <property type="entry name" value="Cyt_B5-like_heme/steroid-bd"/>
</dbReference>
<gene>
    <name evidence="5" type="primary">LOC107070799</name>
</gene>
<dbReference type="Proteomes" id="UP000694924">
    <property type="component" value="Unplaced"/>
</dbReference>
<keyword evidence="2" id="KW-0812">Transmembrane</keyword>
<dbReference type="InterPro" id="IPR036400">
    <property type="entry name" value="Cyt_B5-like_heme/steroid_sf"/>
</dbReference>
<proteinExistence type="inferred from homology"/>
<keyword evidence="2" id="KW-0472">Membrane</keyword>
<feature type="transmembrane region" description="Helical" evidence="2">
    <location>
        <begin position="6"/>
        <end position="25"/>
    </location>
</feature>
<protein>
    <submittedName>
        <fullName evidence="5">Neuferricin</fullName>
    </submittedName>
</protein>
<dbReference type="Pfam" id="PF00173">
    <property type="entry name" value="Cyt-b5"/>
    <property type="match status" value="1"/>
</dbReference>
<dbReference type="SMART" id="SM01117">
    <property type="entry name" value="Cyt-b5"/>
    <property type="match status" value="1"/>
</dbReference>